<feature type="domain" description="Spo11/DNA topoisomerase VI subunit A N-terminal" evidence="10">
    <location>
        <begin position="125"/>
        <end position="161"/>
    </location>
</feature>
<dbReference type="InterPro" id="IPR013049">
    <property type="entry name" value="Spo11/TopoVI_A_N"/>
</dbReference>
<evidence type="ECO:0000313" key="13">
    <source>
        <dbReference type="Proteomes" id="UP000503462"/>
    </source>
</evidence>
<organism evidence="12 13">
    <name type="scientific">Peltaster fructicola</name>
    <dbReference type="NCBI Taxonomy" id="286661"/>
    <lineage>
        <taxon>Eukaryota</taxon>
        <taxon>Fungi</taxon>
        <taxon>Dikarya</taxon>
        <taxon>Ascomycota</taxon>
        <taxon>Pezizomycotina</taxon>
        <taxon>Dothideomycetes</taxon>
        <taxon>Dothideomycetes incertae sedis</taxon>
        <taxon>Peltaster</taxon>
    </lineage>
</organism>
<dbReference type="EC" id="5.6.2.2" evidence="4"/>
<dbReference type="Gene3D" id="1.10.10.10">
    <property type="entry name" value="Winged helix-like DNA-binding domain superfamily/Winged helix DNA-binding domain"/>
    <property type="match status" value="1"/>
</dbReference>
<comment type="catalytic activity">
    <reaction evidence="1">
        <text>ATP-dependent breakage, passage and rejoining of double-stranded DNA.</text>
        <dbReference type="EC" id="5.6.2.2"/>
    </reaction>
</comment>
<dbReference type="GO" id="GO:0000706">
    <property type="term" value="P:meiotic DNA double-strand break processing"/>
    <property type="evidence" value="ECO:0007669"/>
    <property type="project" value="TreeGrafter"/>
</dbReference>
<dbReference type="InterPro" id="IPR036078">
    <property type="entry name" value="Spo11/TopoVI_A_sf"/>
</dbReference>
<dbReference type="GO" id="GO:0003677">
    <property type="term" value="F:DNA binding"/>
    <property type="evidence" value="ECO:0007669"/>
    <property type="project" value="UniProtKB-KW"/>
</dbReference>
<dbReference type="InterPro" id="IPR034136">
    <property type="entry name" value="TOPRIM_Topo6A/Spo11"/>
</dbReference>
<protein>
    <recommendedName>
        <fullName evidence="4">DNA topoisomerase (ATP-hydrolyzing)</fullName>
        <ecNumber evidence="4">5.6.2.2</ecNumber>
    </recommendedName>
</protein>
<evidence type="ECO:0000256" key="4">
    <source>
        <dbReference type="ARBA" id="ARBA00012895"/>
    </source>
</evidence>
<keyword evidence="5" id="KW-0479">Metal-binding</keyword>
<evidence type="ECO:0000259" key="11">
    <source>
        <dbReference type="Pfam" id="PF21180"/>
    </source>
</evidence>
<dbReference type="Pfam" id="PF21180">
    <property type="entry name" value="TOP6A-Spo11_Toprim"/>
    <property type="match status" value="1"/>
</dbReference>
<evidence type="ECO:0000256" key="6">
    <source>
        <dbReference type="ARBA" id="ARBA00022842"/>
    </source>
</evidence>
<evidence type="ECO:0000256" key="7">
    <source>
        <dbReference type="ARBA" id="ARBA00023029"/>
    </source>
</evidence>
<keyword evidence="9" id="KW-0413">Isomerase</keyword>
<dbReference type="PANTHER" id="PTHR10848">
    <property type="entry name" value="MEIOTIC RECOMBINATION PROTEIN SPO11"/>
    <property type="match status" value="1"/>
</dbReference>
<dbReference type="OrthoDB" id="5377392at2759"/>
<dbReference type="GO" id="GO:0003918">
    <property type="term" value="F:DNA topoisomerase type II (double strand cut, ATP-hydrolyzing) activity"/>
    <property type="evidence" value="ECO:0007669"/>
    <property type="project" value="UniProtKB-EC"/>
</dbReference>
<keyword evidence="7" id="KW-0799">Topoisomerase</keyword>
<evidence type="ECO:0000256" key="9">
    <source>
        <dbReference type="ARBA" id="ARBA00023235"/>
    </source>
</evidence>
<name>A0A6H0Y423_9PEZI</name>
<evidence type="ECO:0000256" key="5">
    <source>
        <dbReference type="ARBA" id="ARBA00022723"/>
    </source>
</evidence>
<dbReference type="Proteomes" id="UP000503462">
    <property type="component" value="Chromosome 5"/>
</dbReference>
<keyword evidence="6" id="KW-0460">Magnesium</keyword>
<evidence type="ECO:0000313" key="12">
    <source>
        <dbReference type="EMBL" id="QIX01675.1"/>
    </source>
</evidence>
<evidence type="ECO:0000259" key="10">
    <source>
        <dbReference type="Pfam" id="PF04406"/>
    </source>
</evidence>
<feature type="domain" description="Topoisomerase 6 subunit A/Spo11 TOPRIM" evidence="11">
    <location>
        <begin position="211"/>
        <end position="372"/>
    </location>
</feature>
<keyword evidence="8" id="KW-0238">DNA-binding</keyword>
<evidence type="ECO:0000256" key="3">
    <source>
        <dbReference type="ARBA" id="ARBA00006559"/>
    </source>
</evidence>
<comment type="similarity">
    <text evidence="3">Belongs to the TOP6A family.</text>
</comment>
<dbReference type="PANTHER" id="PTHR10848:SF0">
    <property type="entry name" value="MEIOTIC RECOMBINATION PROTEIN SPO11"/>
    <property type="match status" value="1"/>
</dbReference>
<sequence length="383" mass="42998">MQAQNLVLRIQETCDAISAQLDDPLAELEFALRRRPTRRRAPTVDDSQASSNEFRTVKLCFPGQTAEDAWRFSKSSVVFQLPLMLSSCGITPPTHRSPRSKEWHRSYQKVRLPIVGHHTCSHADRDIYYQDPGLFGSQAVVDRYVEDLAFTFSVPRAQLNVAAAAKGIIHGSLKLQYKDGTLLDLSQSPRGVLVPNAQDILSSDLTRTSWILVVEKEATFQLLLTSTHPALRRGLIVTAKGYPDVATRSFLQTICRMSPQNSSSTPKLYGLVDYDPDGFAIYSHYKYGANQQLGVEQSSLPEMQLLGLLSKQLDFSQHTAKSMLVLTDRDRKRARNMLKDDPAAHEDDVRLDLQRMLMLNVKVELQHLEGFIVDLCASVLDVT</sequence>
<evidence type="ECO:0000256" key="1">
    <source>
        <dbReference type="ARBA" id="ARBA00000185"/>
    </source>
</evidence>
<dbReference type="GO" id="GO:0007131">
    <property type="term" value="P:reciprocal meiotic recombination"/>
    <property type="evidence" value="ECO:0007669"/>
    <property type="project" value="TreeGrafter"/>
</dbReference>
<dbReference type="Gene3D" id="3.40.1360.10">
    <property type="match status" value="1"/>
</dbReference>
<dbReference type="EMBL" id="CP051143">
    <property type="protein sequence ID" value="QIX01675.1"/>
    <property type="molecule type" value="Genomic_DNA"/>
</dbReference>
<dbReference type="Pfam" id="PF04406">
    <property type="entry name" value="TP6A_N"/>
    <property type="match status" value="1"/>
</dbReference>
<evidence type="ECO:0000256" key="8">
    <source>
        <dbReference type="ARBA" id="ARBA00023125"/>
    </source>
</evidence>
<dbReference type="PRINTS" id="PR01550">
    <property type="entry name" value="TOP6AFAMILY"/>
</dbReference>
<dbReference type="SUPFAM" id="SSF56726">
    <property type="entry name" value="DNA topoisomerase IV, alpha subunit"/>
    <property type="match status" value="1"/>
</dbReference>
<dbReference type="GO" id="GO:0000228">
    <property type="term" value="C:nuclear chromosome"/>
    <property type="evidence" value="ECO:0007669"/>
    <property type="project" value="TreeGrafter"/>
</dbReference>
<accession>A0A6H0Y423</accession>
<dbReference type="GO" id="GO:0046872">
    <property type="term" value="F:metal ion binding"/>
    <property type="evidence" value="ECO:0007669"/>
    <property type="project" value="UniProtKB-KW"/>
</dbReference>
<gene>
    <name evidence="12" type="ORF">AMS68_007192</name>
</gene>
<evidence type="ECO:0000256" key="2">
    <source>
        <dbReference type="ARBA" id="ARBA00001946"/>
    </source>
</evidence>
<dbReference type="AlphaFoldDB" id="A0A6H0Y423"/>
<dbReference type="InterPro" id="IPR036388">
    <property type="entry name" value="WH-like_DNA-bd_sf"/>
</dbReference>
<reference evidence="12 13" key="1">
    <citation type="journal article" date="2016" name="Sci. Rep.">
        <title>Peltaster fructicola genome reveals evolution from an invasive phytopathogen to an ectophytic parasite.</title>
        <authorList>
            <person name="Xu C."/>
            <person name="Chen H."/>
            <person name="Gleason M.L."/>
            <person name="Xu J.R."/>
            <person name="Liu H."/>
            <person name="Zhang R."/>
            <person name="Sun G."/>
        </authorList>
    </citation>
    <scope>NUCLEOTIDE SEQUENCE [LARGE SCALE GENOMIC DNA]</scope>
    <source>
        <strain evidence="12 13">LNHT1506</strain>
    </source>
</reference>
<comment type="cofactor">
    <cofactor evidence="2">
        <name>Mg(2+)</name>
        <dbReference type="ChEBI" id="CHEBI:18420"/>
    </cofactor>
</comment>
<dbReference type="CDD" id="cd00223">
    <property type="entry name" value="TOPRIM_TopoIIB_SPO"/>
    <property type="match status" value="1"/>
</dbReference>
<keyword evidence="13" id="KW-1185">Reference proteome</keyword>
<dbReference type="GO" id="GO:0042138">
    <property type="term" value="P:meiotic DNA double-strand break formation"/>
    <property type="evidence" value="ECO:0007669"/>
    <property type="project" value="TreeGrafter"/>
</dbReference>
<proteinExistence type="inferred from homology"/>
<dbReference type="GO" id="GO:0005524">
    <property type="term" value="F:ATP binding"/>
    <property type="evidence" value="ECO:0007669"/>
    <property type="project" value="InterPro"/>
</dbReference>
<dbReference type="InterPro" id="IPR002815">
    <property type="entry name" value="Spo11/TopoVI_A"/>
</dbReference>